<dbReference type="SUPFAM" id="SSF57701">
    <property type="entry name" value="Zn2/Cys6 DNA-binding domain"/>
    <property type="match status" value="1"/>
</dbReference>
<dbReference type="InterPro" id="IPR001138">
    <property type="entry name" value="Zn2Cys6_DnaBD"/>
</dbReference>
<protein>
    <recommendedName>
        <fullName evidence="4">Zn(2)-C6 fungal-type domain-containing protein</fullName>
    </recommendedName>
</protein>
<dbReference type="CDD" id="cd12148">
    <property type="entry name" value="fungal_TF_MHR"/>
    <property type="match status" value="1"/>
</dbReference>
<keyword evidence="2" id="KW-0539">Nucleus</keyword>
<dbReference type="PROSITE" id="PS00463">
    <property type="entry name" value="ZN2_CY6_FUNGAL_1"/>
    <property type="match status" value="1"/>
</dbReference>
<accession>A0ABR4E5Q4</accession>
<dbReference type="InterPro" id="IPR036864">
    <property type="entry name" value="Zn2-C6_fun-type_DNA-bd_sf"/>
</dbReference>
<dbReference type="InterPro" id="IPR007219">
    <property type="entry name" value="XnlR_reg_dom"/>
</dbReference>
<dbReference type="PANTHER" id="PTHR47256:SF1">
    <property type="entry name" value="ZN(II)2CYS6 TRANSCRIPTION FACTOR (EUROFUNG)"/>
    <property type="match status" value="1"/>
</dbReference>
<dbReference type="SMART" id="SM00066">
    <property type="entry name" value="GAL4"/>
    <property type="match status" value="1"/>
</dbReference>
<feature type="region of interest" description="Disordered" evidence="3">
    <location>
        <begin position="541"/>
        <end position="566"/>
    </location>
</feature>
<feature type="region of interest" description="Disordered" evidence="3">
    <location>
        <begin position="1"/>
        <end position="41"/>
    </location>
</feature>
<dbReference type="Gene3D" id="4.10.240.10">
    <property type="entry name" value="Zn(2)-C6 fungal-type DNA-binding domain"/>
    <property type="match status" value="1"/>
</dbReference>
<feature type="compositionally biased region" description="Pro residues" evidence="3">
    <location>
        <begin position="1"/>
        <end position="10"/>
    </location>
</feature>
<proteinExistence type="predicted"/>
<evidence type="ECO:0000256" key="1">
    <source>
        <dbReference type="ARBA" id="ARBA00022723"/>
    </source>
</evidence>
<keyword evidence="1" id="KW-0479">Metal-binding</keyword>
<evidence type="ECO:0000256" key="3">
    <source>
        <dbReference type="SAM" id="MobiDB-lite"/>
    </source>
</evidence>
<feature type="domain" description="Zn(2)-C6 fungal-type" evidence="4">
    <location>
        <begin position="48"/>
        <end position="78"/>
    </location>
</feature>
<dbReference type="CDD" id="cd00067">
    <property type="entry name" value="GAL4"/>
    <property type="match status" value="1"/>
</dbReference>
<comment type="caution">
    <text evidence="5">The sequence shown here is derived from an EMBL/GenBank/DDBJ whole genome shotgun (WGS) entry which is preliminary data.</text>
</comment>
<dbReference type="EMBL" id="JBAWTH010000094">
    <property type="protein sequence ID" value="KAL2277728.1"/>
    <property type="molecule type" value="Genomic_DNA"/>
</dbReference>
<evidence type="ECO:0000259" key="4">
    <source>
        <dbReference type="PROSITE" id="PS50048"/>
    </source>
</evidence>
<dbReference type="InterPro" id="IPR053187">
    <property type="entry name" value="Notoamide_regulator"/>
</dbReference>
<sequence length="751" mass="83546">MPAPPRPILPRPTQAAESPEDQGEGPGDGPPGIQRQQLPRPRRNIKAACEMCRKSKVKCSGARPICSRCQARGLGCVYLADHAETQVQALKRKHDESQHENHIYRELYRLLVTVGEAEALDILQRLRAGTDVETTIRQVQEGDLLLQLALRPESRFRYQFPYLPFMPAALQTSDNPYLESLLYEGAAQGFTQSPSQHQQPSSAAEAVRAWSNSHVYMKPYHAAELVDGRLASAKAANWTAVTTDDNLFRRLLCAYLVHEYCVAPAFQKDYFLYDLARGKGQLCSSLLVNSVMAIASHCHRSNAFRSELWNPQNIGYRFLVEARRLWELEDLENAKLTTFQATILLSLAYNSHGMDKIGDIFIRHAVSMARKMRLFMPNPALKNNRTQRAREFTAWAFFNFQTSAGYYFMRRAWLGEPPEVSLPDPDKNPGWYGEFLLAYPPSTAPTPMHWPDTFRAMCGLRVIMNRVAREAFRDHHPHVVAGLPRDTALEIQSRLRGWYAGLPGPLEPKTAVFPSHLRLHLEYFSIHITLATTVIEEQAEIHSSEDLEPSSDDEDDGAPPLVTRTGPEAMRNLETVARLYYMRHGFEACDSSLAYFLSLLASISLRALKGGGDGGRLAAGRGWPEVLRSTLILAMKGLHDQGRHLHVCKVLFRLLRDRMHAAEADILGRFVISSGEGGGGGGDGGGEGEGEGSEAGLALHTRSRFPLPMVKMGEDLNAAMLENLVEKYQAVSLQSSDSTGSGDGEEDITAA</sequence>
<evidence type="ECO:0000256" key="2">
    <source>
        <dbReference type="ARBA" id="ARBA00023242"/>
    </source>
</evidence>
<evidence type="ECO:0000313" key="6">
    <source>
        <dbReference type="Proteomes" id="UP001600888"/>
    </source>
</evidence>
<organism evidence="5 6">
    <name type="scientific">Diaporthe vaccinii</name>
    <dbReference type="NCBI Taxonomy" id="105482"/>
    <lineage>
        <taxon>Eukaryota</taxon>
        <taxon>Fungi</taxon>
        <taxon>Dikarya</taxon>
        <taxon>Ascomycota</taxon>
        <taxon>Pezizomycotina</taxon>
        <taxon>Sordariomycetes</taxon>
        <taxon>Sordariomycetidae</taxon>
        <taxon>Diaporthales</taxon>
        <taxon>Diaporthaceae</taxon>
        <taxon>Diaporthe</taxon>
        <taxon>Diaporthe eres species complex</taxon>
    </lineage>
</organism>
<evidence type="ECO:0000313" key="5">
    <source>
        <dbReference type="EMBL" id="KAL2277728.1"/>
    </source>
</evidence>
<reference evidence="5 6" key="1">
    <citation type="submission" date="2024-03" db="EMBL/GenBank/DDBJ databases">
        <title>A high-quality draft genome sequence of Diaporthe vaccinii, a causative agent of upright dieback and viscid rot disease in cranberry plants.</title>
        <authorList>
            <person name="Sarrasin M."/>
            <person name="Lang B.F."/>
            <person name="Burger G."/>
        </authorList>
    </citation>
    <scope>NUCLEOTIDE SEQUENCE [LARGE SCALE GENOMIC DNA]</scope>
    <source>
        <strain evidence="5 6">IS7</strain>
    </source>
</reference>
<dbReference type="PROSITE" id="PS50048">
    <property type="entry name" value="ZN2_CY6_FUNGAL_2"/>
    <property type="match status" value="1"/>
</dbReference>
<feature type="region of interest" description="Disordered" evidence="3">
    <location>
        <begin position="732"/>
        <end position="751"/>
    </location>
</feature>
<dbReference type="Pfam" id="PF04082">
    <property type="entry name" value="Fungal_trans"/>
    <property type="match status" value="1"/>
</dbReference>
<dbReference type="PANTHER" id="PTHR47256">
    <property type="entry name" value="ZN(II)2CYS6 TRANSCRIPTION FACTOR (EUROFUNG)-RELATED"/>
    <property type="match status" value="1"/>
</dbReference>
<gene>
    <name evidence="5" type="ORF">FJTKL_15177</name>
</gene>
<feature type="compositionally biased region" description="Acidic residues" evidence="3">
    <location>
        <begin position="546"/>
        <end position="557"/>
    </location>
</feature>
<keyword evidence="6" id="KW-1185">Reference proteome</keyword>
<dbReference type="Proteomes" id="UP001600888">
    <property type="component" value="Unassembled WGS sequence"/>
</dbReference>
<dbReference type="Pfam" id="PF00172">
    <property type="entry name" value="Zn_clus"/>
    <property type="match status" value="1"/>
</dbReference>
<dbReference type="PRINTS" id="PR00755">
    <property type="entry name" value="AFLATOXINBRP"/>
</dbReference>
<name>A0ABR4E5Q4_9PEZI</name>